<dbReference type="GO" id="GO:0000270">
    <property type="term" value="P:peptidoglycan metabolic process"/>
    <property type="evidence" value="ECO:0007669"/>
    <property type="project" value="UniProtKB-UniRule"/>
</dbReference>
<dbReference type="Gene3D" id="2.40.40.10">
    <property type="entry name" value="RlpA-like domain"/>
    <property type="match status" value="1"/>
</dbReference>
<dbReference type="NCBIfam" id="TIGR00413">
    <property type="entry name" value="rlpA"/>
    <property type="match status" value="1"/>
</dbReference>
<dbReference type="PROSITE" id="PS51257">
    <property type="entry name" value="PROKAR_LIPOPROTEIN"/>
    <property type="match status" value="1"/>
</dbReference>
<dbReference type="Proteomes" id="UP000215590">
    <property type="component" value="Unassembled WGS sequence"/>
</dbReference>
<feature type="domain" description="RlpA-like protein double-psi beta-barrel" evidence="7">
    <location>
        <begin position="92"/>
        <end position="181"/>
    </location>
</feature>
<keyword evidence="3" id="KW-1003">Cell membrane</keyword>
<dbReference type="EC" id="4.2.2.-" evidence="3"/>
<dbReference type="PANTHER" id="PTHR34183:SF1">
    <property type="entry name" value="ENDOLYTIC PEPTIDOGLYCAN TRANSGLYCOSYLASE RLPA"/>
    <property type="match status" value="1"/>
</dbReference>
<accession>A0A256FW57</accession>
<evidence type="ECO:0000256" key="1">
    <source>
        <dbReference type="ARBA" id="ARBA00023239"/>
    </source>
</evidence>
<name>A0A256FW57_9HYPH</name>
<keyword evidence="2 3" id="KW-0961">Cell wall biogenesis/degradation</keyword>
<keyword evidence="6" id="KW-0732">Signal</keyword>
<dbReference type="GO" id="GO:0005886">
    <property type="term" value="C:plasma membrane"/>
    <property type="evidence" value="ECO:0007669"/>
    <property type="project" value="UniProtKB-SubCell"/>
</dbReference>
<dbReference type="Pfam" id="PF03330">
    <property type="entry name" value="DPBB_1"/>
    <property type="match status" value="1"/>
</dbReference>
<comment type="function">
    <text evidence="3">Lytic transglycosylase with a strong preference for naked glycan strands that lack stem peptides.</text>
</comment>
<dbReference type="PANTHER" id="PTHR34183">
    <property type="entry name" value="ENDOLYTIC PEPTIDOGLYCAN TRANSGLYCOSYLASE RLPA"/>
    <property type="match status" value="1"/>
</dbReference>
<evidence type="ECO:0000259" key="7">
    <source>
        <dbReference type="Pfam" id="PF03330"/>
    </source>
</evidence>
<organism evidence="8 9">
    <name type="scientific">Brucella thiophenivorans</name>
    <dbReference type="NCBI Taxonomy" id="571255"/>
    <lineage>
        <taxon>Bacteria</taxon>
        <taxon>Pseudomonadati</taxon>
        <taxon>Pseudomonadota</taxon>
        <taxon>Alphaproteobacteria</taxon>
        <taxon>Hyphomicrobiales</taxon>
        <taxon>Brucellaceae</taxon>
        <taxon>Brucella/Ochrobactrum group</taxon>
        <taxon>Brucella</taxon>
    </lineage>
</organism>
<gene>
    <name evidence="3" type="primary">rlpA</name>
    <name evidence="8" type="ORF">CEV31_2423</name>
</gene>
<protein>
    <recommendedName>
        <fullName evidence="3">Endolytic peptidoglycan transglycosylase RlpA</fullName>
        <ecNumber evidence="3">4.2.2.-</ecNumber>
    </recommendedName>
</protein>
<keyword evidence="1 3" id="KW-0456">Lyase</keyword>
<dbReference type="InterPro" id="IPR036908">
    <property type="entry name" value="RlpA-like_sf"/>
</dbReference>
<keyword evidence="9" id="KW-1185">Reference proteome</keyword>
<proteinExistence type="inferred from homology"/>
<dbReference type="HAMAP" id="MF_02071">
    <property type="entry name" value="RlpA"/>
    <property type="match status" value="1"/>
</dbReference>
<keyword evidence="3" id="KW-0449">Lipoprotein</keyword>
<dbReference type="GO" id="GO:0071555">
    <property type="term" value="P:cell wall organization"/>
    <property type="evidence" value="ECO:0007669"/>
    <property type="project" value="UniProtKB-KW"/>
</dbReference>
<dbReference type="InterPro" id="IPR009009">
    <property type="entry name" value="RlpA-like_DPBB"/>
</dbReference>
<evidence type="ECO:0000256" key="4">
    <source>
        <dbReference type="RuleBase" id="RU003495"/>
    </source>
</evidence>
<dbReference type="InterPro" id="IPR012997">
    <property type="entry name" value="RplA"/>
</dbReference>
<evidence type="ECO:0000256" key="3">
    <source>
        <dbReference type="HAMAP-Rule" id="MF_02071"/>
    </source>
</evidence>
<dbReference type="SUPFAM" id="SSF50685">
    <property type="entry name" value="Barwin-like endoglucanases"/>
    <property type="match status" value="1"/>
</dbReference>
<comment type="similarity">
    <text evidence="3 4">Belongs to the RlpA family.</text>
</comment>
<dbReference type="EMBL" id="NNRJ01000019">
    <property type="protein sequence ID" value="OYR19079.1"/>
    <property type="molecule type" value="Genomic_DNA"/>
</dbReference>
<comment type="subcellular location">
    <subcellularLocation>
        <location evidence="3">Cell membrane</location>
        <topology evidence="3">Lipid-anchor</topology>
    </subcellularLocation>
</comment>
<evidence type="ECO:0000313" key="8">
    <source>
        <dbReference type="EMBL" id="OYR19079.1"/>
    </source>
</evidence>
<reference evidence="8 9" key="1">
    <citation type="submission" date="2017-07" db="EMBL/GenBank/DDBJ databases">
        <title>Phylogenetic study on the rhizospheric bacterium Ochrobactrum sp. A44.</title>
        <authorList>
            <person name="Krzyzanowska D.M."/>
            <person name="Ossowicki A."/>
            <person name="Rajewska M."/>
            <person name="Maciag T."/>
            <person name="Kaczynski Z."/>
            <person name="Czerwicka M."/>
            <person name="Jafra S."/>
        </authorList>
    </citation>
    <scope>NUCLEOTIDE SEQUENCE [LARGE SCALE GENOMIC DNA]</scope>
    <source>
        <strain evidence="8 9">DSM 7216</strain>
    </source>
</reference>
<feature type="signal peptide" evidence="6">
    <location>
        <begin position="1"/>
        <end position="27"/>
    </location>
</feature>
<evidence type="ECO:0000313" key="9">
    <source>
        <dbReference type="Proteomes" id="UP000215590"/>
    </source>
</evidence>
<comment type="caution">
    <text evidence="8">The sequence shown here is derived from an EMBL/GenBank/DDBJ whole genome shotgun (WGS) entry which is preliminary data.</text>
</comment>
<dbReference type="GO" id="GO:0008932">
    <property type="term" value="F:lytic endotransglycosylase activity"/>
    <property type="evidence" value="ECO:0007669"/>
    <property type="project" value="UniProtKB-UniRule"/>
</dbReference>
<keyword evidence="3" id="KW-0564">Palmitate</keyword>
<evidence type="ECO:0000256" key="2">
    <source>
        <dbReference type="ARBA" id="ARBA00023316"/>
    </source>
</evidence>
<evidence type="ECO:0000256" key="5">
    <source>
        <dbReference type="SAM" id="MobiDB-lite"/>
    </source>
</evidence>
<keyword evidence="3" id="KW-0472">Membrane</keyword>
<evidence type="ECO:0000256" key="6">
    <source>
        <dbReference type="SAM" id="SignalP"/>
    </source>
</evidence>
<dbReference type="AlphaFoldDB" id="A0A256FW57"/>
<dbReference type="InterPro" id="IPR034718">
    <property type="entry name" value="RlpA"/>
</dbReference>
<feature type="region of interest" description="Disordered" evidence="5">
    <location>
        <begin position="54"/>
        <end position="73"/>
    </location>
</feature>
<sequence length="394" mass="42921">MKRDKRAPAAMLTFLALALALAGCASAPQPKSKKKHPKEYFAESKYGVKASPRVTNVQGKPLPRGGGRNQTGKPYKVKGKWYYPKENKNYASRGRASWYGSAFHGRLTANGEIYDMTHLTAAHPTMPLPSYARVTNMYNGSSVIVRVNDRGPFERDRVIDLSQKAAEMLDYQHHGTADVKVEYVGRAPLDGQDDAYLMASYQPGNADPIGQPATGVMMAMNAPTPTPAGIAAMPVPQNSPFEVNPAYGDGEVPLLPANVPIPSRRPADSFGVANAANVRGLAGYASDRLAASAYAEERTYGSILTESAISDAWKRREAEEQREYVELGMFNTLEDVAKLEKALSHFARFTRTKIPTENGDVFELTAFAEKGNNDDLLRAAWKAGATDAFVVRAD</sequence>
<dbReference type="CDD" id="cd22268">
    <property type="entry name" value="DPBB_RlpA-like"/>
    <property type="match status" value="1"/>
</dbReference>
<feature type="chain" id="PRO_5013413389" description="Endolytic peptidoglycan transglycosylase RlpA" evidence="6">
    <location>
        <begin position="28"/>
        <end position="394"/>
    </location>
</feature>